<accession>A0A7D5E7P0</accession>
<dbReference type="CDD" id="cd13532">
    <property type="entry name" value="PBP2_PDT_like"/>
    <property type="match status" value="1"/>
</dbReference>
<reference evidence="10 11" key="1">
    <citation type="submission" date="2020-06" db="EMBL/GenBank/DDBJ databases">
        <title>Methanolobus halotolerans sp. nov., isolated from a saline lake Tus in Siberia.</title>
        <authorList>
            <person name="Shen Y."/>
            <person name="Chen S.-C."/>
            <person name="Lai M.-C."/>
            <person name="Huang H.-H."/>
            <person name="Chiu H.-H."/>
            <person name="Tang S.-L."/>
            <person name="Rogozin D.Y."/>
            <person name="Degermendzhy A.G."/>
        </authorList>
    </citation>
    <scope>NUCLEOTIDE SEQUENCE [LARGE SCALE GENOMIC DNA]</scope>
    <source>
        <strain evidence="10 11">DSM 21339</strain>
    </source>
</reference>
<organism evidence="10 11">
    <name type="scientific">Methanolobus zinderi</name>
    <dbReference type="NCBI Taxonomy" id="536044"/>
    <lineage>
        <taxon>Archaea</taxon>
        <taxon>Methanobacteriati</taxon>
        <taxon>Methanobacteriota</taxon>
        <taxon>Stenosarchaea group</taxon>
        <taxon>Methanomicrobia</taxon>
        <taxon>Methanosarcinales</taxon>
        <taxon>Methanosarcinaceae</taxon>
        <taxon>Methanolobus</taxon>
    </lineage>
</organism>
<dbReference type="InterPro" id="IPR001086">
    <property type="entry name" value="Preph_deHydtase"/>
</dbReference>
<dbReference type="Pfam" id="PF01842">
    <property type="entry name" value="ACT"/>
    <property type="match status" value="1"/>
</dbReference>
<dbReference type="FunFam" id="3.40.190.10:FF:000034">
    <property type="entry name" value="Chorismate mutase/prephenate dehydratase"/>
    <property type="match status" value="1"/>
</dbReference>
<evidence type="ECO:0000256" key="3">
    <source>
        <dbReference type="ARBA" id="ARBA00022605"/>
    </source>
</evidence>
<evidence type="ECO:0000256" key="2">
    <source>
        <dbReference type="ARBA" id="ARBA00013147"/>
    </source>
</evidence>
<dbReference type="GeneID" id="55821175"/>
<protein>
    <recommendedName>
        <fullName evidence="2">prephenate dehydratase</fullName>
        <ecNumber evidence="2">4.2.1.51</ecNumber>
    </recommendedName>
</protein>
<dbReference type="RefSeq" id="WP_176964854.1">
    <property type="nucleotide sequence ID" value="NZ_CP058215.1"/>
</dbReference>
<evidence type="ECO:0000256" key="1">
    <source>
        <dbReference type="ARBA" id="ARBA00004741"/>
    </source>
</evidence>
<comment type="pathway">
    <text evidence="1">Amino-acid biosynthesis; L-phenylalanine biosynthesis; phenylpyruvate from prephenate: step 1/1.</text>
</comment>
<evidence type="ECO:0000313" key="11">
    <source>
        <dbReference type="Proteomes" id="UP000509594"/>
    </source>
</evidence>
<keyword evidence="6 10" id="KW-0456">Lyase</keyword>
<dbReference type="Gene3D" id="3.40.190.10">
    <property type="entry name" value="Periplasmic binding protein-like II"/>
    <property type="match status" value="2"/>
</dbReference>
<dbReference type="PROSITE" id="PS00858">
    <property type="entry name" value="PREPHENATE_DEHYDR_2"/>
    <property type="match status" value="1"/>
</dbReference>
<dbReference type="SUPFAM" id="SSF53850">
    <property type="entry name" value="Periplasmic binding protein-like II"/>
    <property type="match status" value="1"/>
</dbReference>
<dbReference type="Gene3D" id="3.30.70.260">
    <property type="match status" value="1"/>
</dbReference>
<keyword evidence="5" id="KW-0584">Phenylalanine biosynthesis</keyword>
<dbReference type="KEGG" id="mzi:HWN40_05830"/>
<evidence type="ECO:0000256" key="6">
    <source>
        <dbReference type="ARBA" id="ARBA00023239"/>
    </source>
</evidence>
<proteinExistence type="predicted"/>
<dbReference type="FunFam" id="3.30.70.260:FF:000012">
    <property type="entry name" value="Prephenate dehydratase"/>
    <property type="match status" value="1"/>
</dbReference>
<dbReference type="GO" id="GO:0005737">
    <property type="term" value="C:cytoplasm"/>
    <property type="evidence" value="ECO:0007669"/>
    <property type="project" value="TreeGrafter"/>
</dbReference>
<evidence type="ECO:0000256" key="4">
    <source>
        <dbReference type="ARBA" id="ARBA00023141"/>
    </source>
</evidence>
<dbReference type="EMBL" id="CP058215">
    <property type="protein sequence ID" value="QLC49798.1"/>
    <property type="molecule type" value="Genomic_DNA"/>
</dbReference>
<evidence type="ECO:0000313" key="10">
    <source>
        <dbReference type="EMBL" id="QLC49798.1"/>
    </source>
</evidence>
<dbReference type="PROSITE" id="PS51671">
    <property type="entry name" value="ACT"/>
    <property type="match status" value="1"/>
</dbReference>
<sequence length="293" mass="32975">MIIAVLGPRGSYSEKAARQWLAENCSEDDQVLEYCDDIQDVFVSLKSGSAKIGITPVENSIEGSVGVTLDMLLEYDIDIIGETVVTIEHCLLSRGKKEDIRIILSHPQGLAQCRQFLKDHFKDAELRTTGSTSHAAKLATEFEEMAAIASRESAEMYDLNIILPNIQDREQNHTRFLIMAGPDYSTNSCQDTIRNSAVPEAKRFFKTSIIVYLDRDRPGALYEILGEFASHGVNLTRIESRPSKRSLGDYVFYIDFEGHINDEIIKEAIYNIESKVGMLKNLGSYPIYKKDHL</sequence>
<keyword evidence="3" id="KW-0028">Amino-acid biosynthesis</keyword>
<keyword evidence="4" id="KW-0057">Aromatic amino acid biosynthesis</keyword>
<evidence type="ECO:0000256" key="5">
    <source>
        <dbReference type="ARBA" id="ARBA00023222"/>
    </source>
</evidence>
<feature type="domain" description="ACT" evidence="9">
    <location>
        <begin position="209"/>
        <end position="286"/>
    </location>
</feature>
<dbReference type="PROSITE" id="PS51171">
    <property type="entry name" value="PREPHENATE_DEHYDR_3"/>
    <property type="match status" value="1"/>
</dbReference>
<comment type="catalytic activity">
    <reaction evidence="7">
        <text>prephenate + H(+) = 3-phenylpyruvate + CO2 + H2O</text>
        <dbReference type="Rhea" id="RHEA:21648"/>
        <dbReference type="ChEBI" id="CHEBI:15377"/>
        <dbReference type="ChEBI" id="CHEBI:15378"/>
        <dbReference type="ChEBI" id="CHEBI:16526"/>
        <dbReference type="ChEBI" id="CHEBI:18005"/>
        <dbReference type="ChEBI" id="CHEBI:29934"/>
        <dbReference type="EC" id="4.2.1.51"/>
    </reaction>
</comment>
<dbReference type="InterPro" id="IPR018528">
    <property type="entry name" value="Preph_deHydtase_CS"/>
</dbReference>
<dbReference type="PANTHER" id="PTHR21022">
    <property type="entry name" value="PREPHENATE DEHYDRATASE P PROTEIN"/>
    <property type="match status" value="1"/>
</dbReference>
<dbReference type="NCBIfam" id="NF008865">
    <property type="entry name" value="PRK11898.1"/>
    <property type="match status" value="1"/>
</dbReference>
<dbReference type="InterPro" id="IPR002912">
    <property type="entry name" value="ACT_dom"/>
</dbReference>
<dbReference type="CDD" id="cd04905">
    <property type="entry name" value="ACT_CM-PDT"/>
    <property type="match status" value="1"/>
</dbReference>
<dbReference type="Proteomes" id="UP000509594">
    <property type="component" value="Chromosome"/>
</dbReference>
<evidence type="ECO:0000256" key="7">
    <source>
        <dbReference type="ARBA" id="ARBA00047848"/>
    </source>
</evidence>
<dbReference type="PANTHER" id="PTHR21022:SF19">
    <property type="entry name" value="PREPHENATE DEHYDRATASE-RELATED"/>
    <property type="match status" value="1"/>
</dbReference>
<gene>
    <name evidence="10" type="primary">pheA</name>
    <name evidence="10" type="ORF">HWN40_05830</name>
</gene>
<dbReference type="OrthoDB" id="8755at2157"/>
<evidence type="ECO:0000259" key="9">
    <source>
        <dbReference type="PROSITE" id="PS51671"/>
    </source>
</evidence>
<dbReference type="PROSITE" id="PS00857">
    <property type="entry name" value="PREPHENATE_DEHYDR_1"/>
    <property type="match status" value="1"/>
</dbReference>
<dbReference type="EC" id="4.2.1.51" evidence="2"/>
<name>A0A7D5E7P0_9EURY</name>
<dbReference type="InterPro" id="IPR008242">
    <property type="entry name" value="Chor_mutase/pphenate_deHydtase"/>
</dbReference>
<dbReference type="GO" id="GO:0004664">
    <property type="term" value="F:prephenate dehydratase activity"/>
    <property type="evidence" value="ECO:0007669"/>
    <property type="project" value="UniProtKB-EC"/>
</dbReference>
<dbReference type="InterPro" id="IPR045865">
    <property type="entry name" value="ACT-like_dom_sf"/>
</dbReference>
<evidence type="ECO:0000259" key="8">
    <source>
        <dbReference type="PROSITE" id="PS51171"/>
    </source>
</evidence>
<dbReference type="UniPathway" id="UPA00121">
    <property type="reaction ID" value="UER00345"/>
</dbReference>
<dbReference type="PIRSF" id="PIRSF001500">
    <property type="entry name" value="Chor_mut_pdt_Ppr"/>
    <property type="match status" value="1"/>
</dbReference>
<keyword evidence="11" id="KW-1185">Reference proteome</keyword>
<dbReference type="SUPFAM" id="SSF55021">
    <property type="entry name" value="ACT-like"/>
    <property type="match status" value="1"/>
</dbReference>
<dbReference type="AlphaFoldDB" id="A0A7D5E7P0"/>
<feature type="domain" description="Prephenate dehydratase" evidence="8">
    <location>
        <begin position="2"/>
        <end position="181"/>
    </location>
</feature>
<dbReference type="Pfam" id="PF00800">
    <property type="entry name" value="PDT"/>
    <property type="match status" value="1"/>
</dbReference>
<dbReference type="GO" id="GO:0009094">
    <property type="term" value="P:L-phenylalanine biosynthetic process"/>
    <property type="evidence" value="ECO:0007669"/>
    <property type="project" value="UniProtKB-UniPathway"/>
</dbReference>